<dbReference type="EMBL" id="MPUH01000749">
    <property type="protein sequence ID" value="OMJ74465.1"/>
    <property type="molecule type" value="Genomic_DNA"/>
</dbReference>
<dbReference type="InterPro" id="IPR015915">
    <property type="entry name" value="Kelch-typ_b-propeller"/>
</dbReference>
<sequence>MDPKEHESSTSRVSSPQKKFGETALGKSVTNCTDTYEVFNLLEAKKKQIRELQREIIRVNTLDNQIDDFDRVTKSKFYLMPFIRKTPVKNFFKDNNVVTKIRNNLEKPLPEEVEVFWYKMTTLGWKPETRQEATLTSIEGKLYLIGGVSRSINFDINVLTPLANRWEKLHPGGVEPDPRFGHSALNYKSKIIVFGGGTNFNTIHKLRECLNGIKIFHPDTCNWEYLKTSGTYISTRKYHSAAIVGKHLFIYGGLNQKNNLLDDCALLNLEKNTWKTIYLEGPTENAFQTSVTVLNDDQKNLSSIYHIPSSIHNKVKKPGIYIFGGIGHNKQAHNTLWLINVGQRPLIWEKLKVDGRGPSPRFLHSMIYNDRSNHIIIFGGRIDISQTNTYTCYNDVYLLCMQRLLWVRVRVQGEIPPARSGHCVSMLGNNMFIFGGVSNTCYCSSDMYILETENAKVKELIQKDEKKKQFLIDVENYKANKNRQARSVMAKRSSRELSKISGSREGYY</sequence>
<keyword evidence="2" id="KW-0677">Repeat</keyword>
<evidence type="ECO:0000313" key="4">
    <source>
        <dbReference type="Proteomes" id="UP000187209"/>
    </source>
</evidence>
<name>A0A1R2BCU1_9CILI</name>
<organism evidence="3 4">
    <name type="scientific">Stentor coeruleus</name>
    <dbReference type="NCBI Taxonomy" id="5963"/>
    <lineage>
        <taxon>Eukaryota</taxon>
        <taxon>Sar</taxon>
        <taxon>Alveolata</taxon>
        <taxon>Ciliophora</taxon>
        <taxon>Postciliodesmatophora</taxon>
        <taxon>Heterotrichea</taxon>
        <taxon>Heterotrichida</taxon>
        <taxon>Stentoridae</taxon>
        <taxon>Stentor</taxon>
    </lineage>
</organism>
<comment type="caution">
    <text evidence="3">The sequence shown here is derived from an EMBL/GenBank/DDBJ whole genome shotgun (WGS) entry which is preliminary data.</text>
</comment>
<evidence type="ECO:0000256" key="2">
    <source>
        <dbReference type="ARBA" id="ARBA00022737"/>
    </source>
</evidence>
<evidence type="ECO:0000256" key="1">
    <source>
        <dbReference type="ARBA" id="ARBA00022441"/>
    </source>
</evidence>
<protein>
    <submittedName>
        <fullName evidence="3">Uncharacterized protein</fullName>
    </submittedName>
</protein>
<dbReference type="Pfam" id="PF24681">
    <property type="entry name" value="Kelch_KLHDC2_KLHL20_DRC7"/>
    <property type="match status" value="2"/>
</dbReference>
<accession>A0A1R2BCU1</accession>
<keyword evidence="1" id="KW-0880">Kelch repeat</keyword>
<dbReference type="Gene3D" id="2.120.10.80">
    <property type="entry name" value="Kelch-type beta propeller"/>
    <property type="match status" value="2"/>
</dbReference>
<proteinExistence type="predicted"/>
<dbReference type="SUPFAM" id="SSF117281">
    <property type="entry name" value="Kelch motif"/>
    <property type="match status" value="1"/>
</dbReference>
<dbReference type="PANTHER" id="PTHR46093:SF18">
    <property type="entry name" value="FIBRONECTIN TYPE-III DOMAIN-CONTAINING PROTEIN"/>
    <property type="match status" value="1"/>
</dbReference>
<reference evidence="3 4" key="1">
    <citation type="submission" date="2016-11" db="EMBL/GenBank/DDBJ databases">
        <title>The macronuclear genome of Stentor coeruleus: a giant cell with tiny introns.</title>
        <authorList>
            <person name="Slabodnick M."/>
            <person name="Ruby J.G."/>
            <person name="Reiff S.B."/>
            <person name="Swart E.C."/>
            <person name="Gosai S."/>
            <person name="Prabakaran S."/>
            <person name="Witkowska E."/>
            <person name="Larue G.E."/>
            <person name="Fisher S."/>
            <person name="Freeman R.M."/>
            <person name="Gunawardena J."/>
            <person name="Chu W."/>
            <person name="Stover N.A."/>
            <person name="Gregory B.D."/>
            <person name="Nowacki M."/>
            <person name="Derisi J."/>
            <person name="Roy S.W."/>
            <person name="Marshall W.F."/>
            <person name="Sood P."/>
        </authorList>
    </citation>
    <scope>NUCLEOTIDE SEQUENCE [LARGE SCALE GENOMIC DNA]</scope>
    <source>
        <strain evidence="3">WM001</strain>
    </source>
</reference>
<dbReference type="OrthoDB" id="293573at2759"/>
<gene>
    <name evidence="3" type="ORF">SteCoe_26588</name>
</gene>
<dbReference type="Proteomes" id="UP000187209">
    <property type="component" value="Unassembled WGS sequence"/>
</dbReference>
<dbReference type="AlphaFoldDB" id="A0A1R2BCU1"/>
<evidence type="ECO:0000313" key="3">
    <source>
        <dbReference type="EMBL" id="OMJ74465.1"/>
    </source>
</evidence>
<keyword evidence="4" id="KW-1185">Reference proteome</keyword>
<dbReference type="PANTHER" id="PTHR46093">
    <property type="entry name" value="ACYL-COA-BINDING DOMAIN-CONTAINING PROTEIN 5"/>
    <property type="match status" value="1"/>
</dbReference>